<comment type="cofactor">
    <cofactor evidence="1">
        <name>pyruvate</name>
        <dbReference type="ChEBI" id="CHEBI:15361"/>
    </cofactor>
</comment>
<dbReference type="Proteomes" id="UP000199126">
    <property type="component" value="Unassembled WGS sequence"/>
</dbReference>
<evidence type="ECO:0000256" key="5">
    <source>
        <dbReference type="ARBA" id="ARBA00023239"/>
    </source>
</evidence>
<dbReference type="Pfam" id="PF01862">
    <property type="entry name" value="PvlArgDC"/>
    <property type="match status" value="1"/>
</dbReference>
<dbReference type="InterPro" id="IPR002724">
    <property type="entry name" value="Pyruvoyl-dep_arg_deCO2ase"/>
</dbReference>
<comment type="catalytic activity">
    <reaction evidence="7">
        <text>L-arginine + H(+) = agmatine + CO2</text>
        <dbReference type="Rhea" id="RHEA:17641"/>
        <dbReference type="ChEBI" id="CHEBI:15378"/>
        <dbReference type="ChEBI" id="CHEBI:16526"/>
        <dbReference type="ChEBI" id="CHEBI:32682"/>
        <dbReference type="ChEBI" id="CHEBI:58145"/>
        <dbReference type="EC" id="4.1.1.19"/>
    </reaction>
</comment>
<comment type="similarity">
    <text evidence="2">Belongs to the PdaD family.</text>
</comment>
<dbReference type="InterPro" id="IPR016104">
    <property type="entry name" value="Pyr-dep_his/arg-deCO2ase"/>
</dbReference>
<evidence type="ECO:0000256" key="6">
    <source>
        <dbReference type="ARBA" id="ARBA00023317"/>
    </source>
</evidence>
<gene>
    <name evidence="8" type="ORF">SAMN04487948_1224</name>
</gene>
<dbReference type="Gene3D" id="3.50.20.10">
    <property type="entry name" value="Pyruvoyl-Dependent Histidine Decarboxylase, subunit B"/>
    <property type="match status" value="1"/>
</dbReference>
<proteinExistence type="inferred from homology"/>
<accession>A0A1H8W1M4</accession>
<dbReference type="GO" id="GO:0008792">
    <property type="term" value="F:arginine decarboxylase activity"/>
    <property type="evidence" value="ECO:0007669"/>
    <property type="project" value="UniProtKB-EC"/>
</dbReference>
<dbReference type="PANTHER" id="PTHR40438">
    <property type="entry name" value="PYRUVOYL-DEPENDENT ARGININE DECARBOXYLASE"/>
    <property type="match status" value="1"/>
</dbReference>
<dbReference type="EC" id="4.1.1.19" evidence="3"/>
<dbReference type="SUPFAM" id="SSF56271">
    <property type="entry name" value="Pyruvoyl-dependent histidine and arginine decarboxylases"/>
    <property type="match status" value="1"/>
</dbReference>
<evidence type="ECO:0000256" key="2">
    <source>
        <dbReference type="ARBA" id="ARBA00007412"/>
    </source>
</evidence>
<dbReference type="SFLD" id="SFLDS00055">
    <property type="entry name" value="Pyruvoyl-Dependent_Histidine/A"/>
    <property type="match status" value="1"/>
</dbReference>
<dbReference type="EMBL" id="FODV01000022">
    <property type="protein sequence ID" value="SEP21407.1"/>
    <property type="molecule type" value="Genomic_DNA"/>
</dbReference>
<evidence type="ECO:0000256" key="4">
    <source>
        <dbReference type="ARBA" id="ARBA00022793"/>
    </source>
</evidence>
<dbReference type="RefSeq" id="WP_089827473.1">
    <property type="nucleotide sequence ID" value="NZ_FODV01000022.1"/>
</dbReference>
<organism evidence="8 9">
    <name type="scientific">Halogranum amylolyticum</name>
    <dbReference type="NCBI Taxonomy" id="660520"/>
    <lineage>
        <taxon>Archaea</taxon>
        <taxon>Methanobacteriati</taxon>
        <taxon>Methanobacteriota</taxon>
        <taxon>Stenosarchaea group</taxon>
        <taxon>Halobacteria</taxon>
        <taxon>Halobacteriales</taxon>
        <taxon>Haloferacaceae</taxon>
    </lineage>
</organism>
<name>A0A1H8W1M4_9EURY</name>
<dbReference type="AlphaFoldDB" id="A0A1H8W1M4"/>
<evidence type="ECO:0000256" key="3">
    <source>
        <dbReference type="ARBA" id="ARBA00012426"/>
    </source>
</evidence>
<dbReference type="PANTHER" id="PTHR40438:SF1">
    <property type="entry name" value="PYRUVOYL-DEPENDENT ARGININE DECARBOXYLASE"/>
    <property type="match status" value="1"/>
</dbReference>
<dbReference type="OrthoDB" id="30748at2157"/>
<dbReference type="GO" id="GO:0006527">
    <property type="term" value="P:L-arginine catabolic process"/>
    <property type="evidence" value="ECO:0007669"/>
    <property type="project" value="InterPro"/>
</dbReference>
<evidence type="ECO:0000313" key="9">
    <source>
        <dbReference type="Proteomes" id="UP000199126"/>
    </source>
</evidence>
<evidence type="ECO:0000256" key="7">
    <source>
        <dbReference type="ARBA" id="ARBA00049309"/>
    </source>
</evidence>
<dbReference type="SFLD" id="SFLDG01170">
    <property type="entry name" value="Pyruvoyl-dependent_arginine_de"/>
    <property type="match status" value="1"/>
</dbReference>
<protein>
    <recommendedName>
        <fullName evidence="3">arginine decarboxylase</fullName>
        <ecNumber evidence="3">4.1.1.19</ecNumber>
    </recommendedName>
</protein>
<dbReference type="InterPro" id="IPR016105">
    <property type="entry name" value="Pyr-dep_his/arg-deCO2ase_sand"/>
</dbReference>
<evidence type="ECO:0000313" key="8">
    <source>
        <dbReference type="EMBL" id="SEP21407.1"/>
    </source>
</evidence>
<sequence>MSTIYVVSGSATAPTAMASYDAALAAANIHNYNLVAVSSVIPADATVETVGSAPDLGPAGNRLTVVEARATTGETGTVSAGLGWTTGDGPGLFYEASGTDPETVESAVREGLDAGRGLREWSFDDEAVAVTTADADGEGYTTALTVAAYGQSEPIL</sequence>
<reference evidence="9" key="1">
    <citation type="submission" date="2016-10" db="EMBL/GenBank/DDBJ databases">
        <authorList>
            <person name="Varghese N."/>
            <person name="Submissions S."/>
        </authorList>
    </citation>
    <scope>NUCLEOTIDE SEQUENCE [LARGE SCALE GENOMIC DNA]</scope>
    <source>
        <strain evidence="9">CGMCC 1.10121</strain>
    </source>
</reference>
<keyword evidence="4" id="KW-0210">Decarboxylase</keyword>
<keyword evidence="9" id="KW-1185">Reference proteome</keyword>
<keyword evidence="6" id="KW-0670">Pyruvate</keyword>
<keyword evidence="5" id="KW-0456">Lyase</keyword>
<evidence type="ECO:0000256" key="1">
    <source>
        <dbReference type="ARBA" id="ARBA00001928"/>
    </source>
</evidence>